<feature type="region of interest" description="Disordered" evidence="1">
    <location>
        <begin position="25"/>
        <end position="44"/>
    </location>
</feature>
<accession>A0ABR2RAY1</accession>
<comment type="caution">
    <text evidence="2">The sequence shown here is derived from an EMBL/GenBank/DDBJ whole genome shotgun (WGS) entry which is preliminary data.</text>
</comment>
<evidence type="ECO:0000256" key="1">
    <source>
        <dbReference type="SAM" id="MobiDB-lite"/>
    </source>
</evidence>
<dbReference type="EMBL" id="JBBPBN010000024">
    <property type="protein sequence ID" value="KAK9010107.1"/>
    <property type="molecule type" value="Genomic_DNA"/>
</dbReference>
<evidence type="ECO:0000313" key="3">
    <source>
        <dbReference type="Proteomes" id="UP001396334"/>
    </source>
</evidence>
<evidence type="ECO:0000313" key="2">
    <source>
        <dbReference type="EMBL" id="KAK9010107.1"/>
    </source>
</evidence>
<organism evidence="2 3">
    <name type="scientific">Hibiscus sabdariffa</name>
    <name type="common">roselle</name>
    <dbReference type="NCBI Taxonomy" id="183260"/>
    <lineage>
        <taxon>Eukaryota</taxon>
        <taxon>Viridiplantae</taxon>
        <taxon>Streptophyta</taxon>
        <taxon>Embryophyta</taxon>
        <taxon>Tracheophyta</taxon>
        <taxon>Spermatophyta</taxon>
        <taxon>Magnoliopsida</taxon>
        <taxon>eudicotyledons</taxon>
        <taxon>Gunneridae</taxon>
        <taxon>Pentapetalae</taxon>
        <taxon>rosids</taxon>
        <taxon>malvids</taxon>
        <taxon>Malvales</taxon>
        <taxon>Malvaceae</taxon>
        <taxon>Malvoideae</taxon>
        <taxon>Hibiscus</taxon>
    </lineage>
</organism>
<proteinExistence type="predicted"/>
<keyword evidence="3" id="KW-1185">Reference proteome</keyword>
<protein>
    <submittedName>
        <fullName evidence="2">Uncharacterized protein</fullName>
    </submittedName>
</protein>
<name>A0ABR2RAY1_9ROSI</name>
<dbReference type="Proteomes" id="UP001396334">
    <property type="component" value="Unassembled WGS sequence"/>
</dbReference>
<reference evidence="2 3" key="1">
    <citation type="journal article" date="2024" name="G3 (Bethesda)">
        <title>Genome assembly of Hibiscus sabdariffa L. provides insights into metabolisms of medicinal natural products.</title>
        <authorList>
            <person name="Kim T."/>
        </authorList>
    </citation>
    <scope>NUCLEOTIDE SEQUENCE [LARGE SCALE GENOMIC DNA]</scope>
    <source>
        <strain evidence="2">TK-2024</strain>
        <tissue evidence="2">Old leaves</tissue>
    </source>
</reference>
<gene>
    <name evidence="2" type="ORF">V6N11_036622</name>
</gene>
<feature type="compositionally biased region" description="Low complexity" evidence="1">
    <location>
        <begin position="26"/>
        <end position="38"/>
    </location>
</feature>
<sequence length="118" mass="13050">MLLRSVTSFYVQSKNGDKLICSLRGSSAFPSSSTLSSPPRKHGRNSGVYASIDASNLAFTGVVFQPFEKVKEELHIPIAPFHLFDRVTLRTVNPPLMNSEQIKRWPFTTLNSDAPIGV</sequence>